<dbReference type="Gene3D" id="3.40.1190.20">
    <property type="match status" value="1"/>
</dbReference>
<dbReference type="EMBL" id="BGZJ01000001">
    <property type="protein sequence ID" value="GBO93422.1"/>
    <property type="molecule type" value="Genomic_DNA"/>
</dbReference>
<dbReference type="GO" id="GO:0009229">
    <property type="term" value="P:thiamine diphosphate biosynthetic process"/>
    <property type="evidence" value="ECO:0007669"/>
    <property type="project" value="UniProtKB-UniPathway"/>
</dbReference>
<evidence type="ECO:0000313" key="8">
    <source>
        <dbReference type="EMBL" id="GBO93422.1"/>
    </source>
</evidence>
<dbReference type="Pfam" id="PF08543">
    <property type="entry name" value="Phos_pyr_kin"/>
    <property type="match status" value="1"/>
</dbReference>
<feature type="domain" description="Pyridoxamine kinase/Phosphomethylpyrimidine kinase" evidence="7">
    <location>
        <begin position="19"/>
        <end position="268"/>
    </location>
</feature>
<proteinExistence type="predicted"/>
<evidence type="ECO:0000259" key="7">
    <source>
        <dbReference type="Pfam" id="PF08543"/>
    </source>
</evidence>
<keyword evidence="9" id="KW-1185">Reference proteome</keyword>
<dbReference type="EC" id="2.7.1.49" evidence="2"/>
<evidence type="ECO:0000256" key="6">
    <source>
        <dbReference type="ARBA" id="ARBA00022840"/>
    </source>
</evidence>
<dbReference type="OrthoDB" id="9810880at2"/>
<keyword evidence="5 8" id="KW-0418">Kinase</keyword>
<dbReference type="SUPFAM" id="SSF53613">
    <property type="entry name" value="Ribokinase-like"/>
    <property type="match status" value="1"/>
</dbReference>
<dbReference type="PANTHER" id="PTHR20858">
    <property type="entry name" value="PHOSPHOMETHYLPYRIMIDINE KINASE"/>
    <property type="match status" value="1"/>
</dbReference>
<reference evidence="8 9" key="1">
    <citation type="journal article" date="2018" name="Int. J. Syst. Evol. Microbiol.">
        <title>Mesosutterella multiformis gen. nov., sp. nov., a member of the family Sutterellaceae and Sutterella megalosphaeroides sp. nov., isolated from human faeces.</title>
        <authorList>
            <person name="Sakamoto M."/>
            <person name="Ikeyama N."/>
            <person name="Kunihiro T."/>
            <person name="Iino T."/>
            <person name="Yuki M."/>
            <person name="Ohkuma M."/>
        </authorList>
    </citation>
    <scope>NUCLEOTIDE SEQUENCE [LARGE SCALE GENOMIC DNA]</scope>
    <source>
        <strain evidence="8 9">4NBBH2</strain>
    </source>
</reference>
<evidence type="ECO:0000256" key="3">
    <source>
        <dbReference type="ARBA" id="ARBA00022679"/>
    </source>
</evidence>
<evidence type="ECO:0000313" key="9">
    <source>
        <dbReference type="Proteomes" id="UP000266091"/>
    </source>
</evidence>
<comment type="caution">
    <text evidence="8">The sequence shown here is derived from an EMBL/GenBank/DDBJ whole genome shotgun (WGS) entry which is preliminary data.</text>
</comment>
<sequence length="273" mass="28641">MEETAARIVPNILSLAGVDPSGGAGLLADIKTISALGGYACGAVTALTVQNTRGVSGVRIMSGDFVSAQMESVLSDIRIDAVKIGMLGNCEVIEAAAGILRDHPVKHVVLDTILASTSGTPLLEPEAVGVLIRKLLPLCTVFTPNLPEAAILLGDETPADEGGMENTARRLWNLAGCGPTVYLKGGHLSGDRMVDLVFDGKEVRRYESSRVKTENTHGTGCALSSAIAALLPQRCSAWEAFSDAHDYLRGAIQAADRLSVGSGHGPVNHFWQK</sequence>
<name>A0A388SAS7_9BURK</name>
<evidence type="ECO:0000256" key="5">
    <source>
        <dbReference type="ARBA" id="ARBA00022777"/>
    </source>
</evidence>
<comment type="pathway">
    <text evidence="1">Cofactor biosynthesis; thiamine diphosphate biosynthesis.</text>
</comment>
<dbReference type="Proteomes" id="UP000266091">
    <property type="component" value="Unassembled WGS sequence"/>
</dbReference>
<dbReference type="AlphaFoldDB" id="A0A388SAS7"/>
<dbReference type="GO" id="GO:0008902">
    <property type="term" value="F:hydroxymethylpyrimidine kinase activity"/>
    <property type="evidence" value="ECO:0007669"/>
    <property type="project" value="UniProtKB-EC"/>
</dbReference>
<dbReference type="GO" id="GO:0009228">
    <property type="term" value="P:thiamine biosynthetic process"/>
    <property type="evidence" value="ECO:0007669"/>
    <property type="project" value="InterPro"/>
</dbReference>
<keyword evidence="3" id="KW-0808">Transferase</keyword>
<dbReference type="NCBIfam" id="TIGR00097">
    <property type="entry name" value="HMP-P_kinase"/>
    <property type="match status" value="1"/>
</dbReference>
<dbReference type="GO" id="GO:0008972">
    <property type="term" value="F:phosphomethylpyrimidine kinase activity"/>
    <property type="evidence" value="ECO:0007669"/>
    <property type="project" value="InterPro"/>
</dbReference>
<evidence type="ECO:0000256" key="2">
    <source>
        <dbReference type="ARBA" id="ARBA00012135"/>
    </source>
</evidence>
<dbReference type="InterPro" id="IPR013749">
    <property type="entry name" value="PM/HMP-P_kinase-1"/>
</dbReference>
<protein>
    <recommendedName>
        <fullName evidence="2">hydroxymethylpyrimidine kinase</fullName>
        <ecNumber evidence="2">2.7.1.49</ecNumber>
    </recommendedName>
</protein>
<evidence type="ECO:0000256" key="1">
    <source>
        <dbReference type="ARBA" id="ARBA00004948"/>
    </source>
</evidence>
<keyword evidence="4" id="KW-0547">Nucleotide-binding</keyword>
<keyword evidence="6" id="KW-0067">ATP-binding</keyword>
<organism evidence="8 9">
    <name type="scientific">Mesosutterella multiformis</name>
    <dbReference type="NCBI Taxonomy" id="2259133"/>
    <lineage>
        <taxon>Bacteria</taxon>
        <taxon>Pseudomonadati</taxon>
        <taxon>Pseudomonadota</taxon>
        <taxon>Betaproteobacteria</taxon>
        <taxon>Burkholderiales</taxon>
        <taxon>Sutterellaceae</taxon>
        <taxon>Mesosutterella</taxon>
    </lineage>
</organism>
<accession>A0A388SAS7</accession>
<dbReference type="GO" id="GO:0005829">
    <property type="term" value="C:cytosol"/>
    <property type="evidence" value="ECO:0007669"/>
    <property type="project" value="TreeGrafter"/>
</dbReference>
<dbReference type="InterPro" id="IPR029056">
    <property type="entry name" value="Ribokinase-like"/>
</dbReference>
<evidence type="ECO:0000256" key="4">
    <source>
        <dbReference type="ARBA" id="ARBA00022741"/>
    </source>
</evidence>
<dbReference type="RefSeq" id="WP_116269803.1">
    <property type="nucleotide sequence ID" value="NZ_BGZJ01000001.1"/>
</dbReference>
<dbReference type="GO" id="GO:0005524">
    <property type="term" value="F:ATP binding"/>
    <property type="evidence" value="ECO:0007669"/>
    <property type="project" value="UniProtKB-KW"/>
</dbReference>
<dbReference type="FunFam" id="3.40.1190.20:FF:000003">
    <property type="entry name" value="Phosphomethylpyrimidine kinase ThiD"/>
    <property type="match status" value="1"/>
</dbReference>
<gene>
    <name evidence="8" type="primary">thiD</name>
    <name evidence="8" type="ORF">MESMUL_07760</name>
</gene>
<dbReference type="InterPro" id="IPR004399">
    <property type="entry name" value="HMP/HMP-P_kinase_dom"/>
</dbReference>
<dbReference type="UniPathway" id="UPA00060">
    <property type="reaction ID" value="UER00138"/>
</dbReference>
<dbReference type="CDD" id="cd01169">
    <property type="entry name" value="HMPP_kinase"/>
    <property type="match status" value="1"/>
</dbReference>
<dbReference type="PANTHER" id="PTHR20858:SF17">
    <property type="entry name" value="HYDROXYMETHYLPYRIMIDINE_PHOSPHOMETHYLPYRIMIDINE KINASE THI20-RELATED"/>
    <property type="match status" value="1"/>
</dbReference>